<dbReference type="InterPro" id="IPR055746">
    <property type="entry name" value="DUF7322"/>
</dbReference>
<name>A0A8A2VDQ7_9EURY</name>
<keyword evidence="2" id="KW-1133">Transmembrane helix</keyword>
<reference evidence="4 5" key="1">
    <citation type="submission" date="2021-03" db="EMBL/GenBank/DDBJ databases">
        <title>Haloterrigena longa sp. nov. and Haloterrigena limicola sp. nov., extremely halophilic archaea isolated from a salt lake.</title>
        <authorList>
            <person name="Henglin C."/>
        </authorList>
    </citation>
    <scope>NUCLEOTIDE SEQUENCE [LARGE SCALE GENOMIC DNA]</scope>
    <source>
        <strain evidence="4 5">KZCA68</strain>
    </source>
</reference>
<dbReference type="GeneID" id="63188510"/>
<feature type="region of interest" description="Disordered" evidence="1">
    <location>
        <begin position="128"/>
        <end position="160"/>
    </location>
</feature>
<dbReference type="KEGG" id="hakz:J0X25_14355"/>
<feature type="transmembrane region" description="Helical" evidence="2">
    <location>
        <begin position="103"/>
        <end position="119"/>
    </location>
</feature>
<organism evidence="4 5">
    <name type="scientific">Haloterrigena alkaliphila</name>
    <dbReference type="NCBI Taxonomy" id="2816475"/>
    <lineage>
        <taxon>Archaea</taxon>
        <taxon>Methanobacteriati</taxon>
        <taxon>Methanobacteriota</taxon>
        <taxon>Stenosarchaea group</taxon>
        <taxon>Halobacteria</taxon>
        <taxon>Halobacteriales</taxon>
        <taxon>Natrialbaceae</taxon>
        <taxon>Haloterrigena</taxon>
    </lineage>
</organism>
<evidence type="ECO:0000256" key="2">
    <source>
        <dbReference type="SAM" id="Phobius"/>
    </source>
</evidence>
<evidence type="ECO:0000256" key="1">
    <source>
        <dbReference type="SAM" id="MobiDB-lite"/>
    </source>
</evidence>
<sequence>MGSDRNEHEPEEYDPEEEFRDPESDSLTIPSVSTEDAGDGLRSEIRADIEEDRASEPLIPTDETDVPPELLETFWALVLVINGALLTLSLGVLFLVFEGVSRVSGVLLVVGLVLTGFAVRRYRNYQRRDDASPDADSTPEPSTAPPADQDEEVDGDEETS</sequence>
<feature type="transmembrane region" description="Helical" evidence="2">
    <location>
        <begin position="74"/>
        <end position="97"/>
    </location>
</feature>
<protein>
    <recommendedName>
        <fullName evidence="3">DUF7322 domain-containing protein</fullName>
    </recommendedName>
</protein>
<evidence type="ECO:0000313" key="4">
    <source>
        <dbReference type="EMBL" id="QSW98564.1"/>
    </source>
</evidence>
<feature type="compositionally biased region" description="Basic and acidic residues" evidence="1">
    <location>
        <begin position="39"/>
        <end position="55"/>
    </location>
</feature>
<dbReference type="Pfam" id="PF24008">
    <property type="entry name" value="DUF7322"/>
    <property type="match status" value="1"/>
</dbReference>
<dbReference type="EMBL" id="CP071462">
    <property type="protein sequence ID" value="QSW98564.1"/>
    <property type="molecule type" value="Genomic_DNA"/>
</dbReference>
<feature type="region of interest" description="Disordered" evidence="1">
    <location>
        <begin position="1"/>
        <end position="64"/>
    </location>
</feature>
<dbReference type="Proteomes" id="UP000663203">
    <property type="component" value="Chromosome"/>
</dbReference>
<gene>
    <name evidence="4" type="ORF">J0X25_14355</name>
</gene>
<feature type="compositionally biased region" description="Acidic residues" evidence="1">
    <location>
        <begin position="9"/>
        <end position="20"/>
    </location>
</feature>
<feature type="domain" description="DUF7322" evidence="3">
    <location>
        <begin position="64"/>
        <end position="124"/>
    </location>
</feature>
<keyword evidence="5" id="KW-1185">Reference proteome</keyword>
<feature type="compositionally biased region" description="Polar residues" evidence="1">
    <location>
        <begin position="25"/>
        <end position="34"/>
    </location>
</feature>
<evidence type="ECO:0000259" key="3">
    <source>
        <dbReference type="Pfam" id="PF24008"/>
    </source>
</evidence>
<dbReference type="AlphaFoldDB" id="A0A8A2VDQ7"/>
<accession>A0A8A2VDQ7</accession>
<proteinExistence type="predicted"/>
<evidence type="ECO:0000313" key="5">
    <source>
        <dbReference type="Proteomes" id="UP000663203"/>
    </source>
</evidence>
<keyword evidence="2" id="KW-0812">Transmembrane</keyword>
<feature type="compositionally biased region" description="Acidic residues" evidence="1">
    <location>
        <begin position="148"/>
        <end position="160"/>
    </location>
</feature>
<keyword evidence="2" id="KW-0472">Membrane</keyword>
<dbReference type="RefSeq" id="WP_207288173.1">
    <property type="nucleotide sequence ID" value="NZ_CP071462.1"/>
</dbReference>